<dbReference type="Gene3D" id="3.90.550.10">
    <property type="entry name" value="Spore Coat Polysaccharide Biosynthesis Protein SpsA, Chain A"/>
    <property type="match status" value="1"/>
</dbReference>
<protein>
    <submittedName>
        <fullName evidence="7">Bifunctional UDP-N-acetylglucosamine pyrophosphorylase / Glucosamine-1-phosphate N-acetyltransferase</fullName>
    </submittedName>
</protein>
<feature type="non-terminal residue" evidence="7">
    <location>
        <position position="96"/>
    </location>
</feature>
<gene>
    <name evidence="7" type="ORF">HKBW3S25_01684</name>
</gene>
<comment type="catalytic activity">
    <reaction evidence="4">
        <text>alpha-D-glucosamine 1-phosphate + acetyl-CoA = N-acetyl-alpha-D-glucosamine 1-phosphate + CoA + H(+)</text>
        <dbReference type="Rhea" id="RHEA:13725"/>
        <dbReference type="ChEBI" id="CHEBI:15378"/>
        <dbReference type="ChEBI" id="CHEBI:57287"/>
        <dbReference type="ChEBI" id="CHEBI:57288"/>
        <dbReference type="ChEBI" id="CHEBI:57776"/>
        <dbReference type="ChEBI" id="CHEBI:58516"/>
        <dbReference type="EC" id="2.3.1.157"/>
    </reaction>
</comment>
<evidence type="ECO:0000313" key="7">
    <source>
        <dbReference type="EMBL" id="GFP26193.1"/>
    </source>
</evidence>
<evidence type="ECO:0000256" key="6">
    <source>
        <dbReference type="ARBA" id="ARBA00049628"/>
    </source>
</evidence>
<dbReference type="EMBL" id="BLRX01000429">
    <property type="protein sequence ID" value="GFP26193.1"/>
    <property type="molecule type" value="Genomic_DNA"/>
</dbReference>
<dbReference type="InterPro" id="IPR050065">
    <property type="entry name" value="GlmU-like"/>
</dbReference>
<dbReference type="AlphaFoldDB" id="A0A6V8P1P9"/>
<comment type="catalytic activity">
    <reaction evidence="5">
        <text>N-acetyl-alpha-D-glucosamine 1-phosphate + UTP + H(+) = UDP-N-acetyl-alpha-D-glucosamine + diphosphate</text>
        <dbReference type="Rhea" id="RHEA:13509"/>
        <dbReference type="ChEBI" id="CHEBI:15378"/>
        <dbReference type="ChEBI" id="CHEBI:33019"/>
        <dbReference type="ChEBI" id="CHEBI:46398"/>
        <dbReference type="ChEBI" id="CHEBI:57705"/>
        <dbReference type="ChEBI" id="CHEBI:57776"/>
        <dbReference type="EC" id="2.7.7.23"/>
    </reaction>
</comment>
<proteinExistence type="predicted"/>
<comment type="function">
    <text evidence="6">Catalyzes the last two sequential reactions in the de novo biosynthetic pathway for UDP-N-acetylglucosamine (UDP-GlcNAc). The C-terminal domain catalyzes the transfer of acetyl group from acetyl coenzyme A to glucosamine-1-phosphate (GlcN-1-P) to produce N-acetylglucosamine-1-phosphate (GlcNAc-1-P), which is converted into UDP-GlcNAc by the transfer of uridine 5-monophosphate (from uridine 5-triphosphate), a reaction catalyzed by the N-terminal domain.</text>
</comment>
<keyword evidence="1 7" id="KW-0808">Transferase</keyword>
<dbReference type="GO" id="GO:0019134">
    <property type="term" value="F:glucosamine-1-phosphate N-acetyltransferase activity"/>
    <property type="evidence" value="ECO:0007669"/>
    <property type="project" value="UniProtKB-EC"/>
</dbReference>
<dbReference type="PANTHER" id="PTHR43584">
    <property type="entry name" value="NUCLEOTIDYL TRANSFERASE"/>
    <property type="match status" value="1"/>
</dbReference>
<dbReference type="Proteomes" id="UP000543224">
    <property type="component" value="Unassembled WGS sequence"/>
</dbReference>
<name>A0A6V8P1P9_9ACTN</name>
<evidence type="ECO:0000256" key="4">
    <source>
        <dbReference type="ARBA" id="ARBA00048247"/>
    </source>
</evidence>
<sequence length="96" mass="10711">MHRKGRNHISLISFDATNAASYGRILRDRNGYINSIVEDKDATEAQRKITEVNSGVDAIESRLLSLLKEIPLNIAKGEYYLTDIIGIAGNKGYKMN</sequence>
<evidence type="ECO:0000256" key="3">
    <source>
        <dbReference type="ARBA" id="ARBA00023315"/>
    </source>
</evidence>
<accession>A0A6V8P1P9</accession>
<evidence type="ECO:0000256" key="2">
    <source>
        <dbReference type="ARBA" id="ARBA00022695"/>
    </source>
</evidence>
<evidence type="ECO:0000256" key="1">
    <source>
        <dbReference type="ARBA" id="ARBA00022679"/>
    </source>
</evidence>
<evidence type="ECO:0000313" key="8">
    <source>
        <dbReference type="Proteomes" id="UP000543224"/>
    </source>
</evidence>
<dbReference type="InterPro" id="IPR029044">
    <property type="entry name" value="Nucleotide-diphossugar_trans"/>
</dbReference>
<dbReference type="PANTHER" id="PTHR43584:SF3">
    <property type="entry name" value="BIFUNCTIONAL PROTEIN GLMU"/>
    <property type="match status" value="1"/>
</dbReference>
<keyword evidence="3" id="KW-0012">Acyltransferase</keyword>
<organism evidence="7 8">
    <name type="scientific">Candidatus Hakubella thermalkaliphila</name>
    <dbReference type="NCBI Taxonomy" id="2754717"/>
    <lineage>
        <taxon>Bacteria</taxon>
        <taxon>Bacillati</taxon>
        <taxon>Actinomycetota</taxon>
        <taxon>Actinomycetota incertae sedis</taxon>
        <taxon>Candidatus Hakubellales</taxon>
        <taxon>Candidatus Hakubellaceae</taxon>
        <taxon>Candidatus Hakubella</taxon>
    </lineage>
</organism>
<keyword evidence="2" id="KW-0548">Nucleotidyltransferase</keyword>
<dbReference type="GO" id="GO:0003977">
    <property type="term" value="F:UDP-N-acetylglucosamine diphosphorylase activity"/>
    <property type="evidence" value="ECO:0007669"/>
    <property type="project" value="UniProtKB-EC"/>
</dbReference>
<comment type="caution">
    <text evidence="7">The sequence shown here is derived from an EMBL/GenBank/DDBJ whole genome shotgun (WGS) entry which is preliminary data.</text>
</comment>
<reference evidence="7 8" key="1">
    <citation type="journal article" date="2020" name="Front. Microbiol.">
        <title>Single-cell genomics of novel Actinobacteria with the Wood-Ljungdahl pathway discovered in a serpentinizing system.</title>
        <authorList>
            <person name="Merino N."/>
            <person name="Kawai M."/>
            <person name="Boyd E.S."/>
            <person name="Colman D.R."/>
            <person name="McGlynn S.E."/>
            <person name="Nealson K.H."/>
            <person name="Kurokawa K."/>
            <person name="Hongoh Y."/>
        </authorList>
    </citation>
    <scope>NUCLEOTIDE SEQUENCE [LARGE SCALE GENOMIC DNA]</scope>
    <source>
        <strain evidence="7 8">S25</strain>
    </source>
</reference>
<dbReference type="SUPFAM" id="SSF53448">
    <property type="entry name" value="Nucleotide-diphospho-sugar transferases"/>
    <property type="match status" value="1"/>
</dbReference>
<evidence type="ECO:0000256" key="5">
    <source>
        <dbReference type="ARBA" id="ARBA00048493"/>
    </source>
</evidence>